<proteinExistence type="predicted"/>
<keyword evidence="2" id="KW-1185">Reference proteome</keyword>
<dbReference type="Proteomes" id="UP001307705">
    <property type="component" value="Unassembled WGS sequence"/>
</dbReference>
<protein>
    <submittedName>
        <fullName evidence="1">Uncharacterized protein</fullName>
    </submittedName>
</protein>
<name>A0ABQ6Q325_9BACT</name>
<dbReference type="EMBL" id="BTPE01000010">
    <property type="protein sequence ID" value="GMQ34584.1"/>
    <property type="molecule type" value="Genomic_DNA"/>
</dbReference>
<reference evidence="1 2" key="1">
    <citation type="submission" date="2023-08" db="EMBL/GenBank/DDBJ databases">
        <title>Draft genome sequence of Algoriphagus taiwanensis.</title>
        <authorList>
            <person name="Takatani N."/>
            <person name="Hosokawa M."/>
            <person name="Sawabe T."/>
        </authorList>
    </citation>
    <scope>NUCLEOTIDE SEQUENCE [LARGE SCALE GENOMIC DNA]</scope>
    <source>
        <strain evidence="1 2">JCM 19755</strain>
    </source>
</reference>
<gene>
    <name evidence="1" type="ORF">Ataiwa_28570</name>
</gene>
<evidence type="ECO:0000313" key="2">
    <source>
        <dbReference type="Proteomes" id="UP001307705"/>
    </source>
</evidence>
<evidence type="ECO:0000313" key="1">
    <source>
        <dbReference type="EMBL" id="GMQ34584.1"/>
    </source>
</evidence>
<comment type="caution">
    <text evidence="1">The sequence shown here is derived from an EMBL/GenBank/DDBJ whole genome shotgun (WGS) entry which is preliminary data.</text>
</comment>
<organism evidence="1 2">
    <name type="scientific">Algoriphagus taiwanensis</name>
    <dbReference type="NCBI Taxonomy" id="1445656"/>
    <lineage>
        <taxon>Bacteria</taxon>
        <taxon>Pseudomonadati</taxon>
        <taxon>Bacteroidota</taxon>
        <taxon>Cytophagia</taxon>
        <taxon>Cytophagales</taxon>
        <taxon>Cyclobacteriaceae</taxon>
        <taxon>Algoriphagus</taxon>
    </lineage>
</organism>
<sequence length="85" mass="9486">MISMKFFYLSSLKNAEGKFEIHEKDCPHIPDLIDRDYLGPFNHGSEALRKALEINSNAVCCPVCCALSQGPVIFSKKRNVSEPGE</sequence>
<accession>A0ABQ6Q325</accession>